<gene>
    <name evidence="2" type="ORF">KHA99_30125</name>
</gene>
<keyword evidence="3" id="KW-1185">Reference proteome</keyword>
<organism evidence="2 3">
    <name type="scientific">Neobacillus rhizophilus</name>
    <dbReference type="NCBI Taxonomy" id="2833579"/>
    <lineage>
        <taxon>Bacteria</taxon>
        <taxon>Bacillati</taxon>
        <taxon>Bacillota</taxon>
        <taxon>Bacilli</taxon>
        <taxon>Bacillales</taxon>
        <taxon>Bacillaceae</taxon>
        <taxon>Neobacillus</taxon>
    </lineage>
</organism>
<proteinExistence type="predicted"/>
<comment type="caution">
    <text evidence="2">The sequence shown here is derived from an EMBL/GenBank/DDBJ whole genome shotgun (WGS) entry which is preliminary data.</text>
</comment>
<reference evidence="2" key="1">
    <citation type="submission" date="2021-05" db="EMBL/GenBank/DDBJ databases">
        <title>Novel Bacillus species.</title>
        <authorList>
            <person name="Liu G."/>
        </authorList>
    </citation>
    <scope>NUCLEOTIDE SEQUENCE</scope>
    <source>
        <strain evidence="2">FJAT-49825</strain>
    </source>
</reference>
<dbReference type="GO" id="GO:0009116">
    <property type="term" value="P:nucleoside metabolic process"/>
    <property type="evidence" value="ECO:0007669"/>
    <property type="project" value="InterPro"/>
</dbReference>
<sequence>MQIVIAKKIIPAALIVLSFFLMFETEVNAKSAQRPIVIQGAMPVEVDQLIRGLEKVKKEKYGSFVFYKGEINRYPVIVSKTGKGMENAAAATAIALVKYHPIAIINQGTSGGHVPDIHVFDIVVGKRVTNIGSFKTEIRGKNQGIAPTTWMPMDLTASEESEEEVKAGPIRYFEGDKALLAEAMKIRDQYHKGKVVEGTIGSADVWNNEVDRINWLNSLFGTSVEEMEAASAAQVAESFQVPFLGIRIVTNNIVNGEKYNPDTETAGQSYVYKLVKTYIYNLTKK</sequence>
<dbReference type="GO" id="GO:0005829">
    <property type="term" value="C:cytosol"/>
    <property type="evidence" value="ECO:0007669"/>
    <property type="project" value="TreeGrafter"/>
</dbReference>
<dbReference type="EMBL" id="JAGYPF010000011">
    <property type="protein sequence ID" value="MBS4216658.1"/>
    <property type="molecule type" value="Genomic_DNA"/>
</dbReference>
<dbReference type="GO" id="GO:0008930">
    <property type="term" value="F:methylthioadenosine nucleosidase activity"/>
    <property type="evidence" value="ECO:0007669"/>
    <property type="project" value="TreeGrafter"/>
</dbReference>
<dbReference type="GO" id="GO:0008782">
    <property type="term" value="F:adenosylhomocysteine nucleosidase activity"/>
    <property type="evidence" value="ECO:0007669"/>
    <property type="project" value="TreeGrafter"/>
</dbReference>
<evidence type="ECO:0000259" key="1">
    <source>
        <dbReference type="Pfam" id="PF01048"/>
    </source>
</evidence>
<dbReference type="InterPro" id="IPR000845">
    <property type="entry name" value="Nucleoside_phosphorylase_d"/>
</dbReference>
<dbReference type="GO" id="GO:0019284">
    <property type="term" value="P:L-methionine salvage from S-adenosylmethionine"/>
    <property type="evidence" value="ECO:0007669"/>
    <property type="project" value="TreeGrafter"/>
</dbReference>
<protein>
    <submittedName>
        <fullName evidence="2">5'-methylthioadenosine/S-adenosylhomocysteine nucleosidase</fullName>
    </submittedName>
</protein>
<dbReference type="PANTHER" id="PTHR46832">
    <property type="entry name" value="5'-METHYLTHIOADENOSINE/S-ADENOSYLHOMOCYSTEINE NUCLEOSIDASE"/>
    <property type="match status" value="1"/>
</dbReference>
<name>A0A942YWZ3_9BACI</name>
<dbReference type="Proteomes" id="UP000679749">
    <property type="component" value="Unassembled WGS sequence"/>
</dbReference>
<dbReference type="RefSeq" id="WP_213121199.1">
    <property type="nucleotide sequence ID" value="NZ_JAGYPF010000011.1"/>
</dbReference>
<dbReference type="InterPro" id="IPR035994">
    <property type="entry name" value="Nucleoside_phosphorylase_sf"/>
</dbReference>
<dbReference type="CDD" id="cd09008">
    <property type="entry name" value="MTAN"/>
    <property type="match status" value="1"/>
</dbReference>
<dbReference type="Gene3D" id="3.40.50.1580">
    <property type="entry name" value="Nucleoside phosphorylase domain"/>
    <property type="match status" value="1"/>
</dbReference>
<accession>A0A942YWZ3</accession>
<feature type="domain" description="Nucleoside phosphorylase" evidence="1">
    <location>
        <begin position="35"/>
        <end position="261"/>
    </location>
</feature>
<evidence type="ECO:0000313" key="3">
    <source>
        <dbReference type="Proteomes" id="UP000679749"/>
    </source>
</evidence>
<dbReference type="AlphaFoldDB" id="A0A942YWZ3"/>
<dbReference type="SUPFAM" id="SSF53167">
    <property type="entry name" value="Purine and uridine phosphorylases"/>
    <property type="match status" value="1"/>
</dbReference>
<dbReference type="PANTHER" id="PTHR46832:SF1">
    <property type="entry name" value="5'-METHYLTHIOADENOSINE_S-ADENOSYLHOMOCYSTEINE NUCLEOSIDASE"/>
    <property type="match status" value="1"/>
</dbReference>
<dbReference type="Pfam" id="PF01048">
    <property type="entry name" value="PNP_UDP_1"/>
    <property type="match status" value="1"/>
</dbReference>
<evidence type="ECO:0000313" key="2">
    <source>
        <dbReference type="EMBL" id="MBS4216658.1"/>
    </source>
</evidence>